<accession>A0A4Q5CFU9</accession>
<evidence type="ECO:0000313" key="4">
    <source>
        <dbReference type="Proteomes" id="UP000437446"/>
    </source>
</evidence>
<keyword evidence="3" id="KW-1185">Reference proteome</keyword>
<evidence type="ECO:0000313" key="1">
    <source>
        <dbReference type="EMBL" id="MTU29750.1"/>
    </source>
</evidence>
<proteinExistence type="predicted"/>
<name>A0A4Q5CFU9_9BACT</name>
<sequence length="66" mass="8206">MTDMDKRFNELLENVKNQILDVFPEMDRDDREEFFNRLNEWSYEKYEEALLESELETPDYGEEYEN</sequence>
<dbReference type="Proteomes" id="UP000434916">
    <property type="component" value="Unassembled WGS sequence"/>
</dbReference>
<dbReference type="EMBL" id="WNCN01000032">
    <property type="protein sequence ID" value="MTU41277.1"/>
    <property type="molecule type" value="Genomic_DNA"/>
</dbReference>
<dbReference type="EMBL" id="WNCR01000004">
    <property type="protein sequence ID" value="MTU29750.1"/>
    <property type="molecule type" value="Genomic_DNA"/>
</dbReference>
<gene>
    <name evidence="1" type="ORF">GMD66_11155</name>
    <name evidence="2" type="ORF">GMD82_17875</name>
</gene>
<organism evidence="1 4">
    <name type="scientific">Parabacteroides merdae</name>
    <dbReference type="NCBI Taxonomy" id="46503"/>
    <lineage>
        <taxon>Bacteria</taxon>
        <taxon>Pseudomonadati</taxon>
        <taxon>Bacteroidota</taxon>
        <taxon>Bacteroidia</taxon>
        <taxon>Bacteroidales</taxon>
        <taxon>Tannerellaceae</taxon>
        <taxon>Parabacteroides</taxon>
    </lineage>
</organism>
<evidence type="ECO:0000313" key="2">
    <source>
        <dbReference type="EMBL" id="MTU41277.1"/>
    </source>
</evidence>
<dbReference type="Proteomes" id="UP000437446">
    <property type="component" value="Unassembled WGS sequence"/>
</dbReference>
<evidence type="ECO:0000313" key="3">
    <source>
        <dbReference type="Proteomes" id="UP000434916"/>
    </source>
</evidence>
<evidence type="ECO:0008006" key="5">
    <source>
        <dbReference type="Google" id="ProtNLM"/>
    </source>
</evidence>
<dbReference type="AlphaFoldDB" id="A0A4Q5CFU9"/>
<comment type="caution">
    <text evidence="1">The sequence shown here is derived from an EMBL/GenBank/DDBJ whole genome shotgun (WGS) entry which is preliminary data.</text>
</comment>
<reference evidence="3 4" key="1">
    <citation type="journal article" date="2019" name="Nat. Med.">
        <title>A library of human gut bacterial isolates paired with longitudinal multiomics data enables mechanistic microbiome research.</title>
        <authorList>
            <person name="Poyet M."/>
            <person name="Groussin M."/>
            <person name="Gibbons S.M."/>
            <person name="Avila-Pacheco J."/>
            <person name="Jiang X."/>
            <person name="Kearney S.M."/>
            <person name="Perrotta A.R."/>
            <person name="Berdy B."/>
            <person name="Zhao S."/>
            <person name="Lieberman T.D."/>
            <person name="Swanson P.K."/>
            <person name="Smith M."/>
            <person name="Roesemann S."/>
            <person name="Alexander J.E."/>
            <person name="Rich S.A."/>
            <person name="Livny J."/>
            <person name="Vlamakis H."/>
            <person name="Clish C."/>
            <person name="Bullock K."/>
            <person name="Deik A."/>
            <person name="Scott J."/>
            <person name="Pierce K.A."/>
            <person name="Xavier R.J."/>
            <person name="Alm E.J."/>
        </authorList>
    </citation>
    <scope>NUCLEOTIDE SEQUENCE [LARGE SCALE GENOMIC DNA]</scope>
    <source>
        <strain evidence="1 4">BIOML-A25</strain>
        <strain evidence="2 3">BIOML-A29</strain>
    </source>
</reference>
<protein>
    <recommendedName>
        <fullName evidence="5">Diguanylate cyclase</fullName>
    </recommendedName>
</protein>